<proteinExistence type="predicted"/>
<dbReference type="OrthoDB" id="3056908at2759"/>
<keyword evidence="2" id="KW-1185">Reference proteome</keyword>
<name>A0A9P5XWK5_9AGAR</name>
<evidence type="ECO:0000313" key="1">
    <source>
        <dbReference type="EMBL" id="KAF9458389.1"/>
    </source>
</evidence>
<dbReference type="Proteomes" id="UP000807353">
    <property type="component" value="Unassembled WGS sequence"/>
</dbReference>
<comment type="caution">
    <text evidence="1">The sequence shown here is derived from an EMBL/GenBank/DDBJ whole genome shotgun (WGS) entry which is preliminary data.</text>
</comment>
<protein>
    <recommendedName>
        <fullName evidence="3">F-box domain-containing protein</fullName>
    </recommendedName>
</protein>
<dbReference type="AlphaFoldDB" id="A0A9P5XWK5"/>
<reference evidence="1" key="1">
    <citation type="submission" date="2020-11" db="EMBL/GenBank/DDBJ databases">
        <authorList>
            <consortium name="DOE Joint Genome Institute"/>
            <person name="Ahrendt S."/>
            <person name="Riley R."/>
            <person name="Andreopoulos W."/>
            <person name="Labutti K."/>
            <person name="Pangilinan J."/>
            <person name="Ruiz-Duenas F.J."/>
            <person name="Barrasa J.M."/>
            <person name="Sanchez-Garcia M."/>
            <person name="Camarero S."/>
            <person name="Miyauchi S."/>
            <person name="Serrano A."/>
            <person name="Linde D."/>
            <person name="Babiker R."/>
            <person name="Drula E."/>
            <person name="Ayuso-Fernandez I."/>
            <person name="Pacheco R."/>
            <person name="Padilla G."/>
            <person name="Ferreira P."/>
            <person name="Barriuso J."/>
            <person name="Kellner H."/>
            <person name="Castanera R."/>
            <person name="Alfaro M."/>
            <person name="Ramirez L."/>
            <person name="Pisabarro A.G."/>
            <person name="Kuo A."/>
            <person name="Tritt A."/>
            <person name="Lipzen A."/>
            <person name="He G."/>
            <person name="Yan M."/>
            <person name="Ng V."/>
            <person name="Cullen D."/>
            <person name="Martin F."/>
            <person name="Rosso M.-N."/>
            <person name="Henrissat B."/>
            <person name="Hibbett D."/>
            <person name="Martinez A.T."/>
            <person name="Grigoriev I.V."/>
        </authorList>
    </citation>
    <scope>NUCLEOTIDE SEQUENCE</scope>
    <source>
        <strain evidence="1">CBS 247.69</strain>
    </source>
</reference>
<evidence type="ECO:0000313" key="2">
    <source>
        <dbReference type="Proteomes" id="UP000807353"/>
    </source>
</evidence>
<evidence type="ECO:0008006" key="3">
    <source>
        <dbReference type="Google" id="ProtNLM"/>
    </source>
</evidence>
<gene>
    <name evidence="1" type="ORF">BDZ94DRAFT_107899</name>
</gene>
<sequence length="433" mass="49095">MLCQRLWDCQKTDLVDPVQKNEQFEVFIGVYLARIDNAFSEMHETSRRDSVISVDSIEAITFEGISNRYRRFSSPTVLSGRGFGDLPTETAWKIFRYLEPVYLSVDLIAVQNYFKEVSSDPVRLDKLLRALRAHGPSVRVVVIDDIDIGPVHIRTCSRYIDQCLSLCPSVHHVQCNGDIGLDTSRMHTLPSLALVLPRWLPVDIPAAFRFAGPELKRFGISEWNLLGKEENTVLIPSTLPQLEAFSITDSNLSPGLLSRLLYSITKEGRNVLRELSFAGISALDGPNILQLLEINTLSAHITILRIRLHRVTTYVDNDNSIQSILGVCPCLIEFSYTSPSSSEIFTHLPQTLRTLELAAIFSYPFLPPVISGKMVPRITTVDPFVRYLRSPTSKNIRRLSIIRQVLQWDRMTGQLWRRLGAQTWDWEGELQGL</sequence>
<accession>A0A9P5XWK5</accession>
<organism evidence="1 2">
    <name type="scientific">Collybia nuda</name>
    <dbReference type="NCBI Taxonomy" id="64659"/>
    <lineage>
        <taxon>Eukaryota</taxon>
        <taxon>Fungi</taxon>
        <taxon>Dikarya</taxon>
        <taxon>Basidiomycota</taxon>
        <taxon>Agaricomycotina</taxon>
        <taxon>Agaricomycetes</taxon>
        <taxon>Agaricomycetidae</taxon>
        <taxon>Agaricales</taxon>
        <taxon>Tricholomatineae</taxon>
        <taxon>Clitocybaceae</taxon>
        <taxon>Collybia</taxon>
    </lineage>
</organism>
<dbReference type="EMBL" id="MU150342">
    <property type="protein sequence ID" value="KAF9458389.1"/>
    <property type="molecule type" value="Genomic_DNA"/>
</dbReference>